<feature type="compositionally biased region" description="Basic and acidic residues" evidence="1">
    <location>
        <begin position="7"/>
        <end position="21"/>
    </location>
</feature>
<feature type="region of interest" description="Disordered" evidence="1">
    <location>
        <begin position="1"/>
        <end position="42"/>
    </location>
</feature>
<dbReference type="EMBL" id="BMTP01000004">
    <property type="protein sequence ID" value="GGU32017.1"/>
    <property type="molecule type" value="Genomic_DNA"/>
</dbReference>
<gene>
    <name evidence="2" type="ORF">GCM10010274_18630</name>
</gene>
<name>A0A918HVK1_9ACTN</name>
<reference evidence="2" key="2">
    <citation type="submission" date="2020-09" db="EMBL/GenBank/DDBJ databases">
        <authorList>
            <person name="Sun Q."/>
            <person name="Ohkuma M."/>
        </authorList>
    </citation>
    <scope>NUCLEOTIDE SEQUENCE</scope>
    <source>
        <strain evidence="2">JCM 4391</strain>
    </source>
</reference>
<accession>A0A918HVK1</accession>
<evidence type="ECO:0000313" key="3">
    <source>
        <dbReference type="Proteomes" id="UP000636661"/>
    </source>
</evidence>
<protein>
    <submittedName>
        <fullName evidence="2">Uncharacterized protein</fullName>
    </submittedName>
</protein>
<evidence type="ECO:0000256" key="1">
    <source>
        <dbReference type="SAM" id="MobiDB-lite"/>
    </source>
</evidence>
<dbReference type="AlphaFoldDB" id="A0A918HVK1"/>
<dbReference type="Proteomes" id="UP000636661">
    <property type="component" value="Unassembled WGS sequence"/>
</dbReference>
<evidence type="ECO:0000313" key="2">
    <source>
        <dbReference type="EMBL" id="GGU32017.1"/>
    </source>
</evidence>
<organism evidence="2 3">
    <name type="scientific">Streptomyces lavendofoliae</name>
    <dbReference type="NCBI Taxonomy" id="67314"/>
    <lineage>
        <taxon>Bacteria</taxon>
        <taxon>Bacillati</taxon>
        <taxon>Actinomycetota</taxon>
        <taxon>Actinomycetes</taxon>
        <taxon>Kitasatosporales</taxon>
        <taxon>Streptomycetaceae</taxon>
        <taxon>Streptomyces</taxon>
    </lineage>
</organism>
<keyword evidence="3" id="KW-1185">Reference proteome</keyword>
<sequence length="84" mass="8488">MTAGRPVSDRRAALHEREAGKAGDSSDPAGSGRPDFPAPARLTVPAPARLTVPASVRLTVPAPARLTVPASVRRGAVLASASVP</sequence>
<reference evidence="2" key="1">
    <citation type="journal article" date="2014" name="Int. J. Syst. Evol. Microbiol.">
        <title>Complete genome sequence of Corynebacterium casei LMG S-19264T (=DSM 44701T), isolated from a smear-ripened cheese.</title>
        <authorList>
            <consortium name="US DOE Joint Genome Institute (JGI-PGF)"/>
            <person name="Walter F."/>
            <person name="Albersmeier A."/>
            <person name="Kalinowski J."/>
            <person name="Ruckert C."/>
        </authorList>
    </citation>
    <scope>NUCLEOTIDE SEQUENCE</scope>
    <source>
        <strain evidence="2">JCM 4391</strain>
    </source>
</reference>
<proteinExistence type="predicted"/>
<comment type="caution">
    <text evidence="2">The sequence shown here is derived from an EMBL/GenBank/DDBJ whole genome shotgun (WGS) entry which is preliminary data.</text>
</comment>